<gene>
    <name evidence="3" type="ORF">A6M23_14740</name>
</gene>
<dbReference type="Gene3D" id="3.30.110.70">
    <property type="entry name" value="Hypothetical protein apc22750. Chain B"/>
    <property type="match status" value="1"/>
</dbReference>
<proteinExistence type="inferred from homology"/>
<dbReference type="Proteomes" id="UP000095008">
    <property type="component" value="Unassembled WGS sequence"/>
</dbReference>
<accession>A0A1C2IPH3</accession>
<dbReference type="Pfam" id="PF01906">
    <property type="entry name" value="YbjQ_1"/>
    <property type="match status" value="1"/>
</dbReference>
<protein>
    <recommendedName>
        <fullName evidence="2">UPF0145 protein A6M23_14740</fullName>
    </recommendedName>
</protein>
<reference evidence="3" key="1">
    <citation type="journal article" date="2016" name="Int. J. Mol. Sci.">
        <title>Comparative genomics of the extreme acidophile Acidithiobacillus thiooxidans reveals intraspecific divergence and niche adaptation.</title>
        <authorList>
            <person name="Zhang X."/>
            <person name="Feng X."/>
            <person name="Tao J."/>
            <person name="Ma L."/>
            <person name="Xiao Y."/>
            <person name="Liang Y."/>
            <person name="Liu X."/>
            <person name="Yin H."/>
        </authorList>
    </citation>
    <scope>NUCLEOTIDE SEQUENCE [LARGE SCALE GENOMIC DNA]</scope>
    <source>
        <strain evidence="3">DXS-W</strain>
    </source>
</reference>
<name>A0A1C2IPH3_ACITH</name>
<evidence type="ECO:0000313" key="3">
    <source>
        <dbReference type="EMBL" id="OCX69895.1"/>
    </source>
</evidence>
<comment type="caution">
    <text evidence="3">The sequence shown here is derived from an EMBL/GenBank/DDBJ whole genome shotgun (WGS) entry which is preliminary data.</text>
</comment>
<comment type="similarity">
    <text evidence="1 2">Belongs to the UPF0145 family.</text>
</comment>
<dbReference type="PANTHER" id="PTHR34068:SF1">
    <property type="entry name" value="UPF0145 PROTEIN YBJQ"/>
    <property type="match status" value="1"/>
</dbReference>
<dbReference type="InterPro" id="IPR035439">
    <property type="entry name" value="UPF0145_dom_sf"/>
</dbReference>
<evidence type="ECO:0000313" key="4">
    <source>
        <dbReference type="Proteomes" id="UP000095008"/>
    </source>
</evidence>
<dbReference type="RefSeq" id="WP_065975374.1">
    <property type="nucleotide sequence ID" value="NZ_LWRY01000187.1"/>
</dbReference>
<dbReference type="InterPro" id="IPR002765">
    <property type="entry name" value="UPF0145_YbjQ-like"/>
</dbReference>
<dbReference type="OrthoDB" id="9796448at2"/>
<dbReference type="SUPFAM" id="SSF117782">
    <property type="entry name" value="YbjQ-like"/>
    <property type="match status" value="1"/>
</dbReference>
<evidence type="ECO:0000256" key="2">
    <source>
        <dbReference type="HAMAP-Rule" id="MF_00338"/>
    </source>
</evidence>
<dbReference type="EMBL" id="LWRY01000187">
    <property type="protein sequence ID" value="OCX69895.1"/>
    <property type="molecule type" value="Genomic_DNA"/>
</dbReference>
<dbReference type="HAMAP" id="MF_00338">
    <property type="entry name" value="UPF0145"/>
    <property type="match status" value="1"/>
</dbReference>
<evidence type="ECO:0000256" key="1">
    <source>
        <dbReference type="ARBA" id="ARBA00010751"/>
    </source>
</evidence>
<dbReference type="PANTHER" id="PTHR34068">
    <property type="entry name" value="UPF0145 PROTEIN YBJQ"/>
    <property type="match status" value="1"/>
</dbReference>
<sequence length="108" mass="11312">MLVATTKEIQGRTIIQTLGAVYGVSVQSRSDLGTFLGKIRAIGGGKMGGYEKLVKTAREQAVAAMQQEAQKVGADAVICFRFDSSSMGAGDAEDFMEVTAYGTAVKLG</sequence>
<keyword evidence="4" id="KW-1185">Reference proteome</keyword>
<organism evidence="3 4">
    <name type="scientific">Acidithiobacillus thiooxidans</name>
    <name type="common">Thiobacillus thiooxidans</name>
    <dbReference type="NCBI Taxonomy" id="930"/>
    <lineage>
        <taxon>Bacteria</taxon>
        <taxon>Pseudomonadati</taxon>
        <taxon>Pseudomonadota</taxon>
        <taxon>Acidithiobacillia</taxon>
        <taxon>Acidithiobacillales</taxon>
        <taxon>Acidithiobacillaceae</taxon>
        <taxon>Acidithiobacillus</taxon>
    </lineage>
</organism>
<dbReference type="AlphaFoldDB" id="A0A1C2IPH3"/>